<proteinExistence type="predicted"/>
<accession>A0ABV7XUL0</accession>
<dbReference type="InterPro" id="IPR039437">
    <property type="entry name" value="FrzH/put_lumazine-bd"/>
</dbReference>
<reference evidence="3" key="1">
    <citation type="journal article" date="2019" name="Int. J. Syst. Evol. Microbiol.">
        <title>The Global Catalogue of Microorganisms (GCM) 10K type strain sequencing project: providing services to taxonomists for standard genome sequencing and annotation.</title>
        <authorList>
            <consortium name="The Broad Institute Genomics Platform"/>
            <consortium name="The Broad Institute Genome Sequencing Center for Infectious Disease"/>
            <person name="Wu L."/>
            <person name="Ma J."/>
        </authorList>
    </citation>
    <scope>NUCLEOTIDE SEQUENCE [LARGE SCALE GENOMIC DNA]</scope>
    <source>
        <strain evidence="3">CECT 7798</strain>
    </source>
</reference>
<dbReference type="Pfam" id="PF12893">
    <property type="entry name" value="Lumazine_bd_2"/>
    <property type="match status" value="1"/>
</dbReference>
<dbReference type="InterPro" id="IPR007138">
    <property type="entry name" value="ABM_dom"/>
</dbReference>
<feature type="domain" description="ABM" evidence="1">
    <location>
        <begin position="143"/>
        <end position="231"/>
    </location>
</feature>
<gene>
    <name evidence="2" type="ORF">ACFONJ_12045</name>
</gene>
<dbReference type="Gene3D" id="3.10.450.50">
    <property type="match status" value="1"/>
</dbReference>
<dbReference type="RefSeq" id="WP_290297373.1">
    <property type="nucleotide sequence ID" value="NZ_JAUFQR010000001.1"/>
</dbReference>
<dbReference type="InterPro" id="IPR050744">
    <property type="entry name" value="AI-2_Isomerase_LsrG"/>
</dbReference>
<dbReference type="InterPro" id="IPR032710">
    <property type="entry name" value="NTF2-like_dom_sf"/>
</dbReference>
<keyword evidence="3" id="KW-1185">Reference proteome</keyword>
<sequence length="240" mass="27429">METQTTQQKNIQVISHLLENIYFKGIFEGDTTLLSTIYNPTTLLFGDVKGQPYAKNLKDYLDGVKNRQSPKDSGKPFKGEILSVKVVNSIAYAEVKVTMYDFIYQEFLSFHSIDGRWLLVNKMISDIADETAENLKKKQNPKTSLIATMTILPGFENQVKKALNTMEVESNKELGCQLFVVTLQKDSPQKVIVYESYDDDEAFEQHKNRTYSRDFFELVKGKIADDKIEVVYLTELAPVL</sequence>
<dbReference type="Proteomes" id="UP001595735">
    <property type="component" value="Unassembled WGS sequence"/>
</dbReference>
<comment type="caution">
    <text evidence="2">The sequence shown here is derived from an EMBL/GenBank/DDBJ whole genome shotgun (WGS) entry which is preliminary data.</text>
</comment>
<dbReference type="PANTHER" id="PTHR33336:SF15">
    <property type="entry name" value="ABM DOMAIN-CONTAINING PROTEIN"/>
    <property type="match status" value="1"/>
</dbReference>
<dbReference type="InterPro" id="IPR011008">
    <property type="entry name" value="Dimeric_a/b-barrel"/>
</dbReference>
<dbReference type="SUPFAM" id="SSF54909">
    <property type="entry name" value="Dimeric alpha+beta barrel"/>
    <property type="match status" value="1"/>
</dbReference>
<dbReference type="PROSITE" id="PS51725">
    <property type="entry name" value="ABM"/>
    <property type="match status" value="1"/>
</dbReference>
<dbReference type="Pfam" id="PF03992">
    <property type="entry name" value="ABM"/>
    <property type="match status" value="1"/>
</dbReference>
<organism evidence="2 3">
    <name type="scientific">Chryseobacterium tructae</name>
    <dbReference type="NCBI Taxonomy" id="1037380"/>
    <lineage>
        <taxon>Bacteria</taxon>
        <taxon>Pseudomonadati</taxon>
        <taxon>Bacteroidota</taxon>
        <taxon>Flavobacteriia</taxon>
        <taxon>Flavobacteriales</taxon>
        <taxon>Weeksellaceae</taxon>
        <taxon>Chryseobacterium group</taxon>
        <taxon>Chryseobacterium</taxon>
    </lineage>
</organism>
<dbReference type="SUPFAM" id="SSF54427">
    <property type="entry name" value="NTF2-like"/>
    <property type="match status" value="1"/>
</dbReference>
<protein>
    <submittedName>
        <fullName evidence="2">Nuclear transport factor 2 family protein</fullName>
    </submittedName>
</protein>
<dbReference type="Gene3D" id="3.30.70.100">
    <property type="match status" value="1"/>
</dbReference>
<name>A0ABV7XUL0_9FLAO</name>
<dbReference type="PANTHER" id="PTHR33336">
    <property type="entry name" value="QUINOL MONOOXYGENASE YGIN-RELATED"/>
    <property type="match status" value="1"/>
</dbReference>
<evidence type="ECO:0000313" key="3">
    <source>
        <dbReference type="Proteomes" id="UP001595735"/>
    </source>
</evidence>
<evidence type="ECO:0000259" key="1">
    <source>
        <dbReference type="PROSITE" id="PS51725"/>
    </source>
</evidence>
<dbReference type="EMBL" id="JBHRYO010000002">
    <property type="protein sequence ID" value="MFC3756703.1"/>
    <property type="molecule type" value="Genomic_DNA"/>
</dbReference>
<evidence type="ECO:0000313" key="2">
    <source>
        <dbReference type="EMBL" id="MFC3756703.1"/>
    </source>
</evidence>